<reference evidence="3 4" key="1">
    <citation type="submission" date="2024-02" db="EMBL/GenBank/DDBJ databases">
        <authorList>
            <person name="Chen Y."/>
            <person name="Shah S."/>
            <person name="Dougan E. K."/>
            <person name="Thang M."/>
            <person name="Chan C."/>
        </authorList>
    </citation>
    <scope>NUCLEOTIDE SEQUENCE [LARGE SCALE GENOMIC DNA]</scope>
</reference>
<name>A0ABP0J7D7_9DINO</name>
<keyword evidence="4" id="KW-1185">Reference proteome</keyword>
<protein>
    <submittedName>
        <fullName evidence="3">Uncharacterized protein</fullName>
    </submittedName>
</protein>
<gene>
    <name evidence="3" type="ORF">CCMP2556_LOCUS9976</name>
</gene>
<feature type="region of interest" description="Disordered" evidence="2">
    <location>
        <begin position="541"/>
        <end position="585"/>
    </location>
</feature>
<feature type="coiled-coil region" evidence="1">
    <location>
        <begin position="215"/>
        <end position="268"/>
    </location>
</feature>
<feature type="compositionally biased region" description="Basic and acidic residues" evidence="2">
    <location>
        <begin position="330"/>
        <end position="341"/>
    </location>
</feature>
<evidence type="ECO:0000256" key="2">
    <source>
        <dbReference type="SAM" id="MobiDB-lite"/>
    </source>
</evidence>
<proteinExistence type="predicted"/>
<feature type="compositionally biased region" description="Basic and acidic residues" evidence="2">
    <location>
        <begin position="553"/>
        <end position="581"/>
    </location>
</feature>
<feature type="compositionally biased region" description="Basic residues" evidence="2">
    <location>
        <begin position="396"/>
        <end position="406"/>
    </location>
</feature>
<dbReference type="EMBL" id="CAXAMN010004581">
    <property type="protein sequence ID" value="CAK9010158.1"/>
    <property type="molecule type" value="Genomic_DNA"/>
</dbReference>
<evidence type="ECO:0000313" key="3">
    <source>
        <dbReference type="EMBL" id="CAK9010158.1"/>
    </source>
</evidence>
<feature type="region of interest" description="Disordered" evidence="2">
    <location>
        <begin position="421"/>
        <end position="446"/>
    </location>
</feature>
<keyword evidence="1" id="KW-0175">Coiled coil</keyword>
<comment type="caution">
    <text evidence="3">The sequence shown here is derived from an EMBL/GenBank/DDBJ whole genome shotgun (WGS) entry which is preliminary data.</text>
</comment>
<sequence>MEPTSEADWKDEAAPTSTAGNAGWENSDQTAFEQLALVSALMPPPPLPAPAAAFTHFRSRIKKEFRYVQMSSTEGPPMEVPEDMEEVQADPHLQALIETYATDFLAQNGYFISVVDLFLYSEHKGKELSLMTFDDDENPRIQKVREICKSLMPAEYFVVDDSSSEVDTASPDSWFIVPCRADYKRSTFAELNHFLPAWHRDQIPTDWQRCHMKLQEDLERKQKVFANRVAKLRREPKSADTTSAIAELEELMERLDAEEKLHQTVRERGLFAEDVLADGNCGIYSLDELGQGKPEIGDMWMEVSAHPAWQTMFKFFGMKDFVEEEIERVRTEQAKDGDEPQKSQTPKSGTPKKKKQKPVPQNTPEKPPMPAEMTKSSCRAADFGKPIKVEAGLKPPQKKTKSAKRKVVQEEDDLLEQLAEVEPADEAKEDDEQEEGATVPRMKRARHARTCKKKLVTNRVQQLGVVKQYLGRIGASYPEFQSTHTRKASLKKTAVCPVGGYVSLQQHLLLGNAEAATSKCHACQELLKRCRFSAERLQQELDDPTGELATTSKPEDQNAAREVCEEPPEVKEEIDPDAKEDQDSDPFAYAKKFPGVIELLPPGSLGKTFPFKCLVCKSKTQPQGKVGELSLAKHYSVKYFIDKHLGCVTHKRNLASLSQTAQEAGAASMEDEERTVPCSGLVLNNEENAGHLFSLQKEFGLWVSMTNLSQLAVHKYEQDKSAHGVPRTVLKFAKKYYMARLLSSRLFAGQQAAKAVESEIQQSALYEHDFKVVSKLLKMSNSQLQQFVRASWLSATRETATEAHADFVTSIVKPCLKVNVMGIPEEMSDIVGRFTAIIRSGRAQEQDLASFKIAAAAMQGKLESHPLLHGISLQCLRLVDKQEKGITTMKGRRTAESEAERLLIADAGQRLALACCNRKLAQEFGLNLRTYGNLLDDLLPKSVPASALALHFDGILQQNFEILDQRALRTTSEGICRFVLCFDATYLTPTLSQLKIHSQHGLVGGMFKTGAEGSCFISLEEEKLNISSVVKALNMLEMIAWDPCQKRKNPLSICSLPIEHNFSNVQGTNRSNWFMLDLLGRVLEKASGIVRALVFDQHSSQLFIRKVIHGQLQGMDPIELRALPWFGKLSYESLPACCLPRLPVRLCKEPVSGEYFWALPGVCHSSKNLNGQMVSPLRTLFFGELFTDNTQCRVHGLPPAAYSRVNPQSDKLNSLVNNPFFLVDSVEGSLEAMTIPWSLSGLCIHNCMTALCLSGLVHRDLTMAERCENAVSGFVGMDLFKILADRKCKAMELPAGSCFYAGQTLSNAQSAALATMVVTLTKPPWYNCFDHGNGRLTEISVEQWFAGIRQQSSNSQVSARSYFLACARQNLRAGEILNKLKATPARQEAALTDSEWLVCTLPVCSSHGDGPYMSLCFCRGIGNSLAFCRACLLPVSKVPDLL</sequence>
<feature type="compositionally biased region" description="Polar residues" evidence="2">
    <location>
        <begin position="15"/>
        <end position="26"/>
    </location>
</feature>
<feature type="compositionally biased region" description="Acidic residues" evidence="2">
    <location>
        <begin position="422"/>
        <end position="435"/>
    </location>
</feature>
<evidence type="ECO:0000313" key="4">
    <source>
        <dbReference type="Proteomes" id="UP001642484"/>
    </source>
</evidence>
<feature type="region of interest" description="Disordered" evidence="2">
    <location>
        <begin position="330"/>
        <end position="409"/>
    </location>
</feature>
<accession>A0ABP0J7D7</accession>
<dbReference type="Proteomes" id="UP001642484">
    <property type="component" value="Unassembled WGS sequence"/>
</dbReference>
<organism evidence="3 4">
    <name type="scientific">Durusdinium trenchii</name>
    <dbReference type="NCBI Taxonomy" id="1381693"/>
    <lineage>
        <taxon>Eukaryota</taxon>
        <taxon>Sar</taxon>
        <taxon>Alveolata</taxon>
        <taxon>Dinophyceae</taxon>
        <taxon>Suessiales</taxon>
        <taxon>Symbiodiniaceae</taxon>
        <taxon>Durusdinium</taxon>
    </lineage>
</organism>
<feature type="region of interest" description="Disordered" evidence="2">
    <location>
        <begin position="1"/>
        <end position="26"/>
    </location>
</feature>
<evidence type="ECO:0000256" key="1">
    <source>
        <dbReference type="SAM" id="Coils"/>
    </source>
</evidence>